<protein>
    <submittedName>
        <fullName evidence="3">Heme-binding protein</fullName>
    </submittedName>
</protein>
<feature type="transmembrane region" description="Helical" evidence="1">
    <location>
        <begin position="7"/>
        <end position="23"/>
    </location>
</feature>
<dbReference type="SMART" id="SM01235">
    <property type="entry name" value="Haem_bd"/>
    <property type="match status" value="1"/>
</dbReference>
<gene>
    <name evidence="3" type="ORF">GCM10011340_27500</name>
</gene>
<keyword evidence="1" id="KW-0812">Transmembrane</keyword>
<evidence type="ECO:0000259" key="2">
    <source>
        <dbReference type="SMART" id="SM01235"/>
    </source>
</evidence>
<name>A0ABQ3ICP2_9BACT</name>
<keyword evidence="4" id="KW-1185">Reference proteome</keyword>
<evidence type="ECO:0000313" key="3">
    <source>
        <dbReference type="EMBL" id="GHE70340.1"/>
    </source>
</evidence>
<accession>A0ABQ3ICP2</accession>
<dbReference type="RefSeq" id="WP_189630865.1">
    <property type="nucleotide sequence ID" value="NZ_BNAG01000004.1"/>
</dbReference>
<organism evidence="3 4">
    <name type="scientific">Roseivirga thermotolerans</name>
    <dbReference type="NCBI Taxonomy" id="1758176"/>
    <lineage>
        <taxon>Bacteria</taxon>
        <taxon>Pseudomonadati</taxon>
        <taxon>Bacteroidota</taxon>
        <taxon>Cytophagia</taxon>
        <taxon>Cytophagales</taxon>
        <taxon>Roseivirgaceae</taxon>
        <taxon>Roseivirga</taxon>
    </lineage>
</organism>
<dbReference type="InterPro" id="IPR025992">
    <property type="entry name" value="Haem-bd"/>
</dbReference>
<reference evidence="4" key="1">
    <citation type="journal article" date="2019" name="Int. J. Syst. Evol. Microbiol.">
        <title>The Global Catalogue of Microorganisms (GCM) 10K type strain sequencing project: providing services to taxonomists for standard genome sequencing and annotation.</title>
        <authorList>
            <consortium name="The Broad Institute Genomics Platform"/>
            <consortium name="The Broad Institute Genome Sequencing Center for Infectious Disease"/>
            <person name="Wu L."/>
            <person name="Ma J."/>
        </authorList>
    </citation>
    <scope>NUCLEOTIDE SEQUENCE [LARGE SCALE GENOMIC DNA]</scope>
    <source>
        <strain evidence="4">CGMCC 1.15111</strain>
    </source>
</reference>
<dbReference type="EMBL" id="BNAG01000004">
    <property type="protein sequence ID" value="GHE70340.1"/>
    <property type="molecule type" value="Genomic_DNA"/>
</dbReference>
<dbReference type="Proteomes" id="UP000658258">
    <property type="component" value="Unassembled WGS sequence"/>
</dbReference>
<keyword evidence="1" id="KW-0472">Membrane</keyword>
<sequence length="156" mass="18416">MKKILKYILLVLVVGLVVIQFINRPERINEPVTDNDLIETLQVNAQMTDFLKSACYDCHSNQPRYPWYASIAPFSWSIAEHIEHGREELNFSEWATYSARRRDHKLEEMVEEVEEGHMPLPGYLWLHSDAKITEERLEMLKTWVEQERAKISQEAN</sequence>
<evidence type="ECO:0000256" key="1">
    <source>
        <dbReference type="SAM" id="Phobius"/>
    </source>
</evidence>
<dbReference type="Pfam" id="PF14376">
    <property type="entry name" value="Haem_bd"/>
    <property type="match status" value="1"/>
</dbReference>
<comment type="caution">
    <text evidence="3">The sequence shown here is derived from an EMBL/GenBank/DDBJ whole genome shotgun (WGS) entry which is preliminary data.</text>
</comment>
<evidence type="ECO:0000313" key="4">
    <source>
        <dbReference type="Proteomes" id="UP000658258"/>
    </source>
</evidence>
<feature type="domain" description="Haem-binding" evidence="2">
    <location>
        <begin position="13"/>
        <end position="148"/>
    </location>
</feature>
<proteinExistence type="predicted"/>
<keyword evidence="1" id="KW-1133">Transmembrane helix</keyword>